<organism evidence="1 2">
    <name type="scientific">Sphenostylis stenocarpa</name>
    <dbReference type="NCBI Taxonomy" id="92480"/>
    <lineage>
        <taxon>Eukaryota</taxon>
        <taxon>Viridiplantae</taxon>
        <taxon>Streptophyta</taxon>
        <taxon>Embryophyta</taxon>
        <taxon>Tracheophyta</taxon>
        <taxon>Spermatophyta</taxon>
        <taxon>Magnoliopsida</taxon>
        <taxon>eudicotyledons</taxon>
        <taxon>Gunneridae</taxon>
        <taxon>Pentapetalae</taxon>
        <taxon>rosids</taxon>
        <taxon>fabids</taxon>
        <taxon>Fabales</taxon>
        <taxon>Fabaceae</taxon>
        <taxon>Papilionoideae</taxon>
        <taxon>50 kb inversion clade</taxon>
        <taxon>NPAAA clade</taxon>
        <taxon>indigoferoid/millettioid clade</taxon>
        <taxon>Phaseoleae</taxon>
        <taxon>Sphenostylis</taxon>
    </lineage>
</organism>
<dbReference type="AlphaFoldDB" id="A0AA86VD40"/>
<dbReference type="Proteomes" id="UP001189624">
    <property type="component" value="Chromosome 3"/>
</dbReference>
<dbReference type="EMBL" id="OY731400">
    <property type="protein sequence ID" value="CAJ1941294.1"/>
    <property type="molecule type" value="Genomic_DNA"/>
</dbReference>
<accession>A0AA86VD40</accession>
<keyword evidence="2" id="KW-1185">Reference proteome</keyword>
<evidence type="ECO:0000313" key="2">
    <source>
        <dbReference type="Proteomes" id="UP001189624"/>
    </source>
</evidence>
<reference evidence="1" key="1">
    <citation type="submission" date="2023-10" db="EMBL/GenBank/DDBJ databases">
        <authorList>
            <person name="Domelevo Entfellner J.-B."/>
        </authorList>
    </citation>
    <scope>NUCLEOTIDE SEQUENCE</scope>
</reference>
<name>A0AA86VD40_9FABA</name>
<sequence length="78" mass="8716">MVVLPFYRNMGGAKIQGAVILVQNHCCASCLEDIHTLYFFPIFSTKSGDIVGNDGYNGLAKCNEKGKFKEFRRYFGGE</sequence>
<protein>
    <submittedName>
        <fullName evidence="1">Uncharacterized protein</fullName>
    </submittedName>
</protein>
<evidence type="ECO:0000313" key="1">
    <source>
        <dbReference type="EMBL" id="CAJ1941294.1"/>
    </source>
</evidence>
<proteinExistence type="predicted"/>
<gene>
    <name evidence="1" type="ORF">AYBTSS11_LOCUS10186</name>
</gene>
<dbReference type="Gramene" id="rna-AYBTSS11_LOCUS10186">
    <property type="protein sequence ID" value="CAJ1941294.1"/>
    <property type="gene ID" value="gene-AYBTSS11_LOCUS10186"/>
</dbReference>